<protein>
    <submittedName>
        <fullName evidence="1">Uncharacterized protein</fullName>
    </submittedName>
</protein>
<keyword evidence="2" id="KW-1185">Reference proteome</keyword>
<dbReference type="EMBL" id="JBHLTL010000001">
    <property type="protein sequence ID" value="MFC0588625.1"/>
    <property type="molecule type" value="Genomic_DNA"/>
</dbReference>
<reference evidence="1 2" key="1">
    <citation type="submission" date="2024-09" db="EMBL/GenBank/DDBJ databases">
        <authorList>
            <person name="Sun Q."/>
            <person name="Mori K."/>
        </authorList>
    </citation>
    <scope>NUCLEOTIDE SEQUENCE [LARGE SCALE GENOMIC DNA]</scope>
    <source>
        <strain evidence="1 2">NCAIM B.02537</strain>
    </source>
</reference>
<gene>
    <name evidence="1" type="ORF">ACFFF7_04305</name>
</gene>
<evidence type="ECO:0000313" key="2">
    <source>
        <dbReference type="Proteomes" id="UP001589943"/>
    </source>
</evidence>
<name>A0ABV6PFP1_9SPHN</name>
<sequence length="156" mass="17416">MGSLPGMIQENSLKFGQAFYGTEHPETAAQRIKKDYVDTMIALKRENMERVYSYVSGLMDKAKEELGHARSGGSSGDHRKQALRAHIDEIAAYLKGQALDVAPPETGSDGHYVLNDIAAFFGRVKCVMDQWYDGHLIAMYDEMVVLTNLKTKTVKE</sequence>
<evidence type="ECO:0000313" key="1">
    <source>
        <dbReference type="EMBL" id="MFC0588625.1"/>
    </source>
</evidence>
<organism evidence="1 2">
    <name type="scientific">Novosphingobium aquiterrae</name>
    <dbReference type="NCBI Taxonomy" id="624388"/>
    <lineage>
        <taxon>Bacteria</taxon>
        <taxon>Pseudomonadati</taxon>
        <taxon>Pseudomonadota</taxon>
        <taxon>Alphaproteobacteria</taxon>
        <taxon>Sphingomonadales</taxon>
        <taxon>Sphingomonadaceae</taxon>
        <taxon>Novosphingobium</taxon>
    </lineage>
</organism>
<dbReference type="Proteomes" id="UP001589943">
    <property type="component" value="Unassembled WGS sequence"/>
</dbReference>
<accession>A0ABV6PFP1</accession>
<comment type="caution">
    <text evidence="1">The sequence shown here is derived from an EMBL/GenBank/DDBJ whole genome shotgun (WGS) entry which is preliminary data.</text>
</comment>
<proteinExistence type="predicted"/>